<dbReference type="PANTHER" id="PTHR36221">
    <property type="entry name" value="DUF742 DOMAIN-CONTAINING PROTEIN"/>
    <property type="match status" value="1"/>
</dbReference>
<accession>A0ABV4CPA3</accession>
<evidence type="ECO:0000313" key="2">
    <source>
        <dbReference type="Proteomes" id="UP001564626"/>
    </source>
</evidence>
<keyword evidence="2" id="KW-1185">Reference proteome</keyword>
<dbReference type="PANTHER" id="PTHR36221:SF1">
    <property type="entry name" value="DUF742 DOMAIN-CONTAINING PROTEIN"/>
    <property type="match status" value="1"/>
</dbReference>
<organism evidence="1 2">
    <name type="scientific">Saccharopolyspora cebuensis</name>
    <dbReference type="NCBI Taxonomy" id="418759"/>
    <lineage>
        <taxon>Bacteria</taxon>
        <taxon>Bacillati</taxon>
        <taxon>Actinomycetota</taxon>
        <taxon>Actinomycetes</taxon>
        <taxon>Pseudonocardiales</taxon>
        <taxon>Pseudonocardiaceae</taxon>
        <taxon>Saccharopolyspora</taxon>
    </lineage>
</organism>
<evidence type="ECO:0000313" key="1">
    <source>
        <dbReference type="EMBL" id="MEY8042932.1"/>
    </source>
</evidence>
<proteinExistence type="predicted"/>
<dbReference type="Pfam" id="PF05331">
    <property type="entry name" value="DUF742"/>
    <property type="match status" value="1"/>
</dbReference>
<sequence length="119" mass="12282">MSPAHPRRDLVRSYVVTAGRARPDDPGLDPATLVRAEVRQPPRGLGPQQHRVVEVCCGGTLAVAEVAAHAGLPVTVAAVVIGDLVADGWLSVRAAAPQGPSAAVLEEVLRGLRDLDTAG</sequence>
<name>A0ABV4CPA3_9PSEU</name>
<gene>
    <name evidence="1" type="ORF">AB8O55_26290</name>
</gene>
<reference evidence="1 2" key="1">
    <citation type="submission" date="2024-08" db="EMBL/GenBank/DDBJ databases">
        <title>Genome mining of Saccharopolyspora cebuensis PGLac3 from Nigerian medicinal plant.</title>
        <authorList>
            <person name="Ezeobiora C.E."/>
            <person name="Igbokwe N.H."/>
            <person name="Amin D.H."/>
            <person name="Mendie U.E."/>
        </authorList>
    </citation>
    <scope>NUCLEOTIDE SEQUENCE [LARGE SCALE GENOMIC DNA]</scope>
    <source>
        <strain evidence="1 2">PGLac3</strain>
    </source>
</reference>
<protein>
    <submittedName>
        <fullName evidence="1">DUF742 domain-containing protein</fullName>
    </submittedName>
</protein>
<dbReference type="RefSeq" id="WP_345364039.1">
    <property type="nucleotide sequence ID" value="NZ_BAABII010000010.1"/>
</dbReference>
<comment type="caution">
    <text evidence="1">The sequence shown here is derived from an EMBL/GenBank/DDBJ whole genome shotgun (WGS) entry which is preliminary data.</text>
</comment>
<dbReference type="EMBL" id="JBGEHV010000070">
    <property type="protein sequence ID" value="MEY8042932.1"/>
    <property type="molecule type" value="Genomic_DNA"/>
</dbReference>
<dbReference type="Proteomes" id="UP001564626">
    <property type="component" value="Unassembled WGS sequence"/>
</dbReference>
<dbReference type="InterPro" id="IPR007995">
    <property type="entry name" value="DUF742"/>
</dbReference>